<evidence type="ECO:0000313" key="8">
    <source>
        <dbReference type="Proteomes" id="UP001152759"/>
    </source>
</evidence>
<keyword evidence="3" id="KW-0963">Cytoplasm</keyword>
<dbReference type="InterPro" id="IPR012983">
    <property type="entry name" value="PHR"/>
</dbReference>
<dbReference type="PANTHER" id="PTHR45774">
    <property type="entry name" value="BTB/POZ DOMAIN-CONTAINING"/>
    <property type="match status" value="1"/>
</dbReference>
<sequence length="476" mass="54305">MAEKTDWRFKKQSLTERLRHIFESKMYSNVNFIVGKDLNTKLAANKLILAAGSELFHRMFVDNMGILTVIEVPDVEAPVFEAFIRFLYTDEAVLKQEIAFPLLYLSKKYGVPGLTNRCLGFLKNSLNPSNVFTLLLQAVKVGCDEVQEDCFKIIDDYTLESISSEDFLKVDDKTLLKILCRDSLKIREIDLFQAIVKWSRSECTRRNIFSTVENQRLVLKEPLSLIRFPTMTLEEFSSKVAASELLAEKEVISLFLYFNGVNNSSNNFVCKHRAFGPRLAPTAPKSVASSMDVEKEPGEIPDSELEDGPSGKITGQQEDFVVERFRKVKNKWVYLDYDRDYDEIGFHVDHDVKLNAVSLYGAKNPHFAEYRSSIEVVDRNTKELLGKVKYLNLTSSDEKYKVSFEQPISLTAFKKYSIRVKIEGPPSLYGCQGHKKVKTELPSGRVVSVTFSTIDERRTNVEMGQVPALYLTLHES</sequence>
<dbReference type="AlphaFoldDB" id="A0A9P0AFB8"/>
<feature type="region of interest" description="Disordered" evidence="5">
    <location>
        <begin position="282"/>
        <end position="312"/>
    </location>
</feature>
<accession>A0A9P0AFB8</accession>
<dbReference type="EMBL" id="OU963865">
    <property type="protein sequence ID" value="CAH0389523.1"/>
    <property type="molecule type" value="Genomic_DNA"/>
</dbReference>
<name>A0A9P0AFB8_BEMTA</name>
<keyword evidence="8" id="KW-1185">Reference proteome</keyword>
<protein>
    <recommendedName>
        <fullName evidence="6">BTB domain-containing protein</fullName>
    </recommendedName>
</protein>
<evidence type="ECO:0000256" key="5">
    <source>
        <dbReference type="SAM" id="MobiDB-lite"/>
    </source>
</evidence>
<dbReference type="SMART" id="SM00875">
    <property type="entry name" value="BACK"/>
    <property type="match status" value="1"/>
</dbReference>
<dbReference type="InterPro" id="IPR038648">
    <property type="entry name" value="PHR_sf"/>
</dbReference>
<feature type="domain" description="BTB" evidence="6">
    <location>
        <begin position="28"/>
        <end position="96"/>
    </location>
</feature>
<dbReference type="SMART" id="SM00225">
    <property type="entry name" value="BTB"/>
    <property type="match status" value="1"/>
</dbReference>
<dbReference type="KEGG" id="btab:109042641"/>
<dbReference type="Pfam" id="PF08005">
    <property type="entry name" value="PHR"/>
    <property type="match status" value="1"/>
</dbReference>
<gene>
    <name evidence="7" type="ORF">BEMITA_LOCUS8340</name>
</gene>
<evidence type="ECO:0000256" key="2">
    <source>
        <dbReference type="ARBA" id="ARBA00004906"/>
    </source>
</evidence>
<dbReference type="InterPro" id="IPR011705">
    <property type="entry name" value="BACK"/>
</dbReference>
<proteinExistence type="predicted"/>
<evidence type="ECO:0000259" key="6">
    <source>
        <dbReference type="PROSITE" id="PS50097"/>
    </source>
</evidence>
<dbReference type="Pfam" id="PF00651">
    <property type="entry name" value="BTB"/>
    <property type="match status" value="1"/>
</dbReference>
<evidence type="ECO:0000313" key="7">
    <source>
        <dbReference type="EMBL" id="CAH0389523.1"/>
    </source>
</evidence>
<evidence type="ECO:0000256" key="4">
    <source>
        <dbReference type="ARBA" id="ARBA00022786"/>
    </source>
</evidence>
<dbReference type="Pfam" id="PF07707">
    <property type="entry name" value="BACK"/>
    <property type="match status" value="1"/>
</dbReference>
<dbReference type="PANTHER" id="PTHR45774:SF3">
    <property type="entry name" value="BTB (POZ) DOMAIN-CONTAINING 2B-RELATED"/>
    <property type="match status" value="1"/>
</dbReference>
<evidence type="ECO:0000256" key="3">
    <source>
        <dbReference type="ARBA" id="ARBA00022490"/>
    </source>
</evidence>
<dbReference type="GO" id="GO:0005829">
    <property type="term" value="C:cytosol"/>
    <property type="evidence" value="ECO:0007669"/>
    <property type="project" value="TreeGrafter"/>
</dbReference>
<comment type="pathway">
    <text evidence="2">Protein modification; protein ubiquitination.</text>
</comment>
<dbReference type="PROSITE" id="PS50097">
    <property type="entry name" value="BTB"/>
    <property type="match status" value="1"/>
</dbReference>
<keyword evidence="4" id="KW-0833">Ubl conjugation pathway</keyword>
<dbReference type="FunFam" id="1.25.40.420:FF:000008">
    <property type="entry name" value="BTB/POZ domain-containing protein POB1"/>
    <property type="match status" value="1"/>
</dbReference>
<dbReference type="Gene3D" id="2.60.120.820">
    <property type="entry name" value="PHR domain"/>
    <property type="match status" value="1"/>
</dbReference>
<comment type="subcellular location">
    <subcellularLocation>
        <location evidence="1">Cytoplasm</location>
    </subcellularLocation>
</comment>
<dbReference type="InterPro" id="IPR000210">
    <property type="entry name" value="BTB/POZ_dom"/>
</dbReference>
<dbReference type="GO" id="GO:0022008">
    <property type="term" value="P:neurogenesis"/>
    <property type="evidence" value="ECO:0007669"/>
    <property type="project" value="TreeGrafter"/>
</dbReference>
<dbReference type="Gene3D" id="3.30.710.10">
    <property type="entry name" value="Potassium Channel Kv1.1, Chain A"/>
    <property type="match status" value="1"/>
</dbReference>
<dbReference type="InterPro" id="IPR011333">
    <property type="entry name" value="SKP1/BTB/POZ_sf"/>
</dbReference>
<dbReference type="Proteomes" id="UP001152759">
    <property type="component" value="Chromosome 4"/>
</dbReference>
<dbReference type="SUPFAM" id="SSF54695">
    <property type="entry name" value="POZ domain"/>
    <property type="match status" value="1"/>
</dbReference>
<dbReference type="Gene3D" id="1.25.40.420">
    <property type="match status" value="1"/>
</dbReference>
<organism evidence="7 8">
    <name type="scientific">Bemisia tabaci</name>
    <name type="common">Sweetpotato whitefly</name>
    <name type="synonym">Aleurodes tabaci</name>
    <dbReference type="NCBI Taxonomy" id="7038"/>
    <lineage>
        <taxon>Eukaryota</taxon>
        <taxon>Metazoa</taxon>
        <taxon>Ecdysozoa</taxon>
        <taxon>Arthropoda</taxon>
        <taxon>Hexapoda</taxon>
        <taxon>Insecta</taxon>
        <taxon>Pterygota</taxon>
        <taxon>Neoptera</taxon>
        <taxon>Paraneoptera</taxon>
        <taxon>Hemiptera</taxon>
        <taxon>Sternorrhyncha</taxon>
        <taxon>Aleyrodoidea</taxon>
        <taxon>Aleyrodidae</taxon>
        <taxon>Aleyrodinae</taxon>
        <taxon>Bemisia</taxon>
    </lineage>
</organism>
<evidence type="ECO:0000256" key="1">
    <source>
        <dbReference type="ARBA" id="ARBA00004496"/>
    </source>
</evidence>
<reference evidence="7" key="1">
    <citation type="submission" date="2021-12" db="EMBL/GenBank/DDBJ databases">
        <authorList>
            <person name="King R."/>
        </authorList>
    </citation>
    <scope>NUCLEOTIDE SEQUENCE</scope>
</reference>